<dbReference type="PANTHER" id="PTHR13420">
    <property type="entry name" value="UPF0235 PROTEIN C15ORF40"/>
    <property type="match status" value="1"/>
</dbReference>
<dbReference type="OrthoDB" id="5244571at2"/>
<dbReference type="InterPro" id="IPR036591">
    <property type="entry name" value="YggU-like_sf"/>
</dbReference>
<comment type="similarity">
    <text evidence="1 2">Belongs to the UPF0235 family.</text>
</comment>
<dbReference type="Gene3D" id="3.30.1200.10">
    <property type="entry name" value="YggU-like"/>
    <property type="match status" value="1"/>
</dbReference>
<gene>
    <name evidence="3" type="ORF">BA062_22885</name>
</gene>
<dbReference type="Pfam" id="PF02594">
    <property type="entry name" value="DUF167"/>
    <property type="match status" value="1"/>
</dbReference>
<dbReference type="Proteomes" id="UP000247892">
    <property type="component" value="Unassembled WGS sequence"/>
</dbReference>
<dbReference type="SUPFAM" id="SSF69786">
    <property type="entry name" value="YggU-like"/>
    <property type="match status" value="1"/>
</dbReference>
<dbReference type="RefSeq" id="WP_110340489.1">
    <property type="nucleotide sequence ID" value="NZ_JBHVKT010000005.1"/>
</dbReference>
<organism evidence="3 4">
    <name type="scientific">Prauserella flavalba</name>
    <dbReference type="NCBI Taxonomy" id="1477506"/>
    <lineage>
        <taxon>Bacteria</taxon>
        <taxon>Bacillati</taxon>
        <taxon>Actinomycetota</taxon>
        <taxon>Actinomycetes</taxon>
        <taxon>Pseudonocardiales</taxon>
        <taxon>Pseudonocardiaceae</taxon>
        <taxon>Prauserella</taxon>
    </lineage>
</organism>
<dbReference type="AlphaFoldDB" id="A0A318LV47"/>
<dbReference type="NCBIfam" id="TIGR00251">
    <property type="entry name" value="DUF167 family protein"/>
    <property type="match status" value="1"/>
</dbReference>
<dbReference type="EMBL" id="MASU01000009">
    <property type="protein sequence ID" value="PXY28874.1"/>
    <property type="molecule type" value="Genomic_DNA"/>
</dbReference>
<accession>A0A318LV47</accession>
<comment type="caution">
    <text evidence="3">The sequence shown here is derived from an EMBL/GenBank/DDBJ whole genome shotgun (WGS) entry which is preliminary data.</text>
</comment>
<dbReference type="GO" id="GO:0005737">
    <property type="term" value="C:cytoplasm"/>
    <property type="evidence" value="ECO:0007669"/>
    <property type="project" value="TreeGrafter"/>
</dbReference>
<name>A0A318LV47_9PSEU</name>
<dbReference type="InterPro" id="IPR003746">
    <property type="entry name" value="DUF167"/>
</dbReference>
<protein>
    <recommendedName>
        <fullName evidence="2">UPF0235 protein BA062_22885</fullName>
    </recommendedName>
</protein>
<keyword evidence="4" id="KW-1185">Reference proteome</keyword>
<dbReference type="SMART" id="SM01152">
    <property type="entry name" value="DUF167"/>
    <property type="match status" value="1"/>
</dbReference>
<evidence type="ECO:0000256" key="2">
    <source>
        <dbReference type="HAMAP-Rule" id="MF_00634"/>
    </source>
</evidence>
<proteinExistence type="inferred from homology"/>
<reference evidence="3 4" key="1">
    <citation type="submission" date="2016-07" db="EMBL/GenBank/DDBJ databases">
        <title>Draft genome sequence of Prauserella sp. YIM 121212, isolated from alkaline soil.</title>
        <authorList>
            <person name="Ruckert C."/>
            <person name="Albersmeier A."/>
            <person name="Jiang C.-L."/>
            <person name="Jiang Y."/>
            <person name="Kalinowski J."/>
            <person name="Schneider O."/>
            <person name="Winkler A."/>
            <person name="Zotchev S.B."/>
        </authorList>
    </citation>
    <scope>NUCLEOTIDE SEQUENCE [LARGE SCALE GENOMIC DNA]</scope>
    <source>
        <strain evidence="3 4">YIM 121212</strain>
    </source>
</reference>
<evidence type="ECO:0000313" key="3">
    <source>
        <dbReference type="EMBL" id="PXY28874.1"/>
    </source>
</evidence>
<evidence type="ECO:0000313" key="4">
    <source>
        <dbReference type="Proteomes" id="UP000247892"/>
    </source>
</evidence>
<dbReference type="HAMAP" id="MF_00634">
    <property type="entry name" value="UPF0235"/>
    <property type="match status" value="1"/>
</dbReference>
<sequence length="103" mass="11023">MRFAVRVKPGAKRDAVGGRWDGALGEALVVSVRAPAVDGKANEAVCRVLATELSVRARDLLVVRGQRSRDKLMELADAPPHTARRLATLRGSIVEGPQTPRTG</sequence>
<evidence type="ECO:0000256" key="1">
    <source>
        <dbReference type="ARBA" id="ARBA00010364"/>
    </source>
</evidence>
<dbReference type="PANTHER" id="PTHR13420:SF7">
    <property type="entry name" value="UPF0235 PROTEIN C15ORF40"/>
    <property type="match status" value="1"/>
</dbReference>